<dbReference type="EMBL" id="JAPDRN010000183">
    <property type="protein sequence ID" value="KAJ9614817.1"/>
    <property type="molecule type" value="Genomic_DNA"/>
</dbReference>
<gene>
    <name evidence="2" type="ORF">H2204_014398</name>
</gene>
<organism evidence="2 3">
    <name type="scientific">Knufia peltigerae</name>
    <dbReference type="NCBI Taxonomy" id="1002370"/>
    <lineage>
        <taxon>Eukaryota</taxon>
        <taxon>Fungi</taxon>
        <taxon>Dikarya</taxon>
        <taxon>Ascomycota</taxon>
        <taxon>Pezizomycotina</taxon>
        <taxon>Eurotiomycetes</taxon>
        <taxon>Chaetothyriomycetidae</taxon>
        <taxon>Chaetothyriales</taxon>
        <taxon>Trichomeriaceae</taxon>
        <taxon>Knufia</taxon>
    </lineage>
</organism>
<protein>
    <recommendedName>
        <fullName evidence="1">Lipocalin-like domain-containing protein</fullName>
    </recommendedName>
</protein>
<name>A0AA38XKT2_9EURO</name>
<reference evidence="2" key="1">
    <citation type="submission" date="2022-10" db="EMBL/GenBank/DDBJ databases">
        <title>Culturing micro-colonial fungi from biological soil crusts in the Mojave desert and describing Neophaeococcomyces mojavensis, and introducing the new genera and species Taxawa tesnikishii.</title>
        <authorList>
            <person name="Kurbessoian T."/>
            <person name="Stajich J.E."/>
        </authorList>
    </citation>
    <scope>NUCLEOTIDE SEQUENCE</scope>
    <source>
        <strain evidence="2">TK_35</strain>
    </source>
</reference>
<dbReference type="Pfam" id="PF13924">
    <property type="entry name" value="Lipocalin_5"/>
    <property type="match status" value="1"/>
</dbReference>
<evidence type="ECO:0000313" key="2">
    <source>
        <dbReference type="EMBL" id="KAJ9614817.1"/>
    </source>
</evidence>
<dbReference type="AlphaFoldDB" id="A0AA38XKT2"/>
<proteinExistence type="predicted"/>
<sequence length="177" mass="19888">MKFLLSRLLGAWELVSYSAIRLDNAADIQNPMGKNCKGQIMYTDDGYMSVIIQSDDNNACKSDKVDGTKEDTADAASKTLCYYGPFYFNEKKSTLLHHAKIGLPLDWHDTIQVRAAEMREIEGHVYLTLGPVEPIEQNGVRRLVRLLWKKLPQNEPNSLSGGLDLSDKVFMGGKSQY</sequence>
<evidence type="ECO:0000313" key="3">
    <source>
        <dbReference type="Proteomes" id="UP001172681"/>
    </source>
</evidence>
<dbReference type="InterPro" id="IPR024311">
    <property type="entry name" value="Lipocalin-like"/>
</dbReference>
<comment type="caution">
    <text evidence="2">The sequence shown here is derived from an EMBL/GenBank/DDBJ whole genome shotgun (WGS) entry which is preliminary data.</text>
</comment>
<feature type="domain" description="Lipocalin-like" evidence="1">
    <location>
        <begin position="10"/>
        <end position="150"/>
    </location>
</feature>
<dbReference type="Proteomes" id="UP001172681">
    <property type="component" value="Unassembled WGS sequence"/>
</dbReference>
<keyword evidence="3" id="KW-1185">Reference proteome</keyword>
<evidence type="ECO:0000259" key="1">
    <source>
        <dbReference type="Pfam" id="PF13924"/>
    </source>
</evidence>
<accession>A0AA38XKT2</accession>